<evidence type="ECO:0000313" key="1">
    <source>
        <dbReference type="EMBL" id="RQM39128.1"/>
    </source>
</evidence>
<evidence type="ECO:0000313" key="2">
    <source>
        <dbReference type="Proteomes" id="UP000279457"/>
    </source>
</evidence>
<organism evidence="1 2">
    <name type="scientific">Erwinia psidii</name>
    <dbReference type="NCBI Taxonomy" id="69224"/>
    <lineage>
        <taxon>Bacteria</taxon>
        <taxon>Pseudomonadati</taxon>
        <taxon>Pseudomonadota</taxon>
        <taxon>Gammaproteobacteria</taxon>
        <taxon>Enterobacterales</taxon>
        <taxon>Erwiniaceae</taxon>
        <taxon>Erwinia</taxon>
    </lineage>
</organism>
<accession>A0A3N6S0R2</accession>
<dbReference type="AlphaFoldDB" id="A0A3N6S0R2"/>
<gene>
    <name evidence="1" type="ORF">EB241_05065</name>
</gene>
<protein>
    <submittedName>
        <fullName evidence="1">Phage tail protein</fullName>
    </submittedName>
</protein>
<dbReference type="OrthoDB" id="6429084at2"/>
<reference evidence="1 2" key="1">
    <citation type="submission" date="2018-10" db="EMBL/GenBank/DDBJ databases">
        <title>Draft genome sequence for the type isolate of Erwinia psidii, agent causal of bacterial blight in guava (Psidium guajava) and wilt and die-back of Eucalyptus spp.</title>
        <authorList>
            <person name="Hermenegildo P.S."/>
            <person name="Santos S.A."/>
            <person name="Guimaraes L.M.S."/>
            <person name="Vidigal P.M.P."/>
            <person name="Pereira I.C."/>
            <person name="Badel J.L."/>
            <person name="Alfenas-Zerbini P."/>
            <person name="Ferreira M.A.S.V."/>
            <person name="Alfenas A.C."/>
        </authorList>
    </citation>
    <scope>NUCLEOTIDE SEQUENCE [LARGE SCALE GENOMIC DNA]</scope>
    <source>
        <strain evidence="1 2">IBSBF 435</strain>
    </source>
</reference>
<dbReference type="Proteomes" id="UP000279457">
    <property type="component" value="Unassembled WGS sequence"/>
</dbReference>
<proteinExistence type="predicted"/>
<sequence length="166" mass="18608">MSQIESLTGFLSEHMPPRAMQFFESAIEDARLIYAVKALGLGQRRVGVFRYNAALSWDRFPYRLCPPALVYALLFAWMDAYRNALYDALTLGEPTVDIEFDDEQTGSLSIVIELADEITITPDDGGEIPLSGHRWRLAQPETWTAETGWLYASDQTGAPLGDDDEN</sequence>
<comment type="caution">
    <text evidence="1">The sequence shown here is derived from an EMBL/GenBank/DDBJ whole genome shotgun (WGS) entry which is preliminary data.</text>
</comment>
<name>A0A3N6S0R2_9GAMM</name>
<dbReference type="Pfam" id="PF06891">
    <property type="entry name" value="P2_Phage_GpR"/>
    <property type="match status" value="1"/>
</dbReference>
<dbReference type="InterPro" id="IPR009678">
    <property type="entry name" value="Phage_tail_completion_R"/>
</dbReference>
<dbReference type="EMBL" id="RHHM01000003">
    <property type="protein sequence ID" value="RQM39128.1"/>
    <property type="molecule type" value="Genomic_DNA"/>
</dbReference>
<dbReference type="RefSeq" id="WP_124232109.1">
    <property type="nucleotide sequence ID" value="NZ_RHHM01000003.1"/>
</dbReference>
<keyword evidence="2" id="KW-1185">Reference proteome</keyword>